<dbReference type="EMBL" id="JNBS01000416">
    <property type="protein sequence ID" value="OQS05777.1"/>
    <property type="molecule type" value="Genomic_DNA"/>
</dbReference>
<organism evidence="3 4">
    <name type="scientific">Thraustotheca clavata</name>
    <dbReference type="NCBI Taxonomy" id="74557"/>
    <lineage>
        <taxon>Eukaryota</taxon>
        <taxon>Sar</taxon>
        <taxon>Stramenopiles</taxon>
        <taxon>Oomycota</taxon>
        <taxon>Saprolegniomycetes</taxon>
        <taxon>Saprolegniales</taxon>
        <taxon>Achlyaceae</taxon>
        <taxon>Thraustotheca</taxon>
    </lineage>
</organism>
<evidence type="ECO:0000313" key="4">
    <source>
        <dbReference type="Proteomes" id="UP000243217"/>
    </source>
</evidence>
<dbReference type="STRING" id="74557.A0A1W0A663"/>
<keyword evidence="1" id="KW-0472">Membrane</keyword>
<evidence type="ECO:0000313" key="3">
    <source>
        <dbReference type="EMBL" id="OQS05777.1"/>
    </source>
</evidence>
<dbReference type="AlphaFoldDB" id="A0A1W0A663"/>
<evidence type="ECO:0000256" key="1">
    <source>
        <dbReference type="SAM" id="Phobius"/>
    </source>
</evidence>
<protein>
    <recommendedName>
        <fullName evidence="2">Mitochondrial splicing suppressor 51-like C-terminal domain-containing protein</fullName>
    </recommendedName>
</protein>
<sequence length="682" mass="75837">MWPDDGTHAASLAVSMSPMAKKRGWKQWYFGSKNVELKRFCGGRLTRGPFICIHILIGIVLILVIVIPIITAVVIPRMIQNRFKDALQTHGNTSRTSITVTNLAAGEFNFTTPFAAVSILPGTVEIKVPFVFDLSDENGKHWANITVTNSIEFPMNSDTNVMIPAKLNVYDTPSSSVLTSFLETKIIATTVETAWTINIWGFTWYHELPLNAVYSITFKKSLQEKFASIFTSNPASNTSFSMVDHGTNNIELNTTILPISTFPGIVEMVPPTVVTIGSVQGESWANFTFDAITFLLCQSSRISVDGKFNFIKMPNADFIGQVLIGKNASMHISSNLTIKIFGYQWYSNLPLQSTVVVDPTTAKSLLNGFIKMAMLAAFRRSTIRNASFSTHTATFWSFPCPICNRKKAGDVLTCSVKCEDALKKDHSGLYVKLMTLQEDAQAINMPELQIAMKKLSTRLTLLDCATWEDFLEINAVDIKNAAGIRLLSAAFSYVMTLRYHLPALGVNENDRSQVFMLGARAEATMPKHMWNHLNPYRLHIKMVGNHVPVIRKLPPESPNDAVHVSFESKLYHELPTSTTTPDAIVLFNPGLGHPHLKNLWAPSLNLALTTYKPLLITCFSAKDLHRDLEALDNAAESLDGTLNFTKTAGINPFQSRKIIVDPLDPQNPIQTNQYSMVVRLEE</sequence>
<dbReference type="Proteomes" id="UP000243217">
    <property type="component" value="Unassembled WGS sequence"/>
</dbReference>
<feature type="domain" description="Mitochondrial splicing suppressor 51-like C-terminal" evidence="2">
    <location>
        <begin position="495"/>
        <end position="661"/>
    </location>
</feature>
<keyword evidence="1" id="KW-1133">Transmembrane helix</keyword>
<evidence type="ECO:0000259" key="2">
    <source>
        <dbReference type="Pfam" id="PF20179"/>
    </source>
</evidence>
<dbReference type="InterPro" id="IPR046824">
    <property type="entry name" value="Mss51-like_C"/>
</dbReference>
<dbReference type="OrthoDB" id="5282002at2759"/>
<keyword evidence="1" id="KW-0812">Transmembrane</keyword>
<proteinExistence type="predicted"/>
<comment type="caution">
    <text evidence="3">The sequence shown here is derived from an EMBL/GenBank/DDBJ whole genome shotgun (WGS) entry which is preliminary data.</text>
</comment>
<dbReference type="Pfam" id="PF20179">
    <property type="entry name" value="MSS51_C"/>
    <property type="match status" value="1"/>
</dbReference>
<name>A0A1W0A663_9STRA</name>
<gene>
    <name evidence="3" type="ORF">THRCLA_02129</name>
</gene>
<dbReference type="PANTHER" id="PTHR28069:SF1">
    <property type="entry name" value="PROTEIN MSS51, MITOCHONDRIAL"/>
    <property type="match status" value="1"/>
</dbReference>
<accession>A0A1W0A663</accession>
<feature type="transmembrane region" description="Helical" evidence="1">
    <location>
        <begin position="48"/>
        <end position="75"/>
    </location>
</feature>
<reference evidence="3 4" key="1">
    <citation type="journal article" date="2014" name="Genome Biol. Evol.">
        <title>The secreted proteins of Achlya hypogyna and Thraustotheca clavata identify the ancestral oomycete secretome and reveal gene acquisitions by horizontal gene transfer.</title>
        <authorList>
            <person name="Misner I."/>
            <person name="Blouin N."/>
            <person name="Leonard G."/>
            <person name="Richards T.A."/>
            <person name="Lane C.E."/>
        </authorList>
    </citation>
    <scope>NUCLEOTIDE SEQUENCE [LARGE SCALE GENOMIC DNA]</scope>
    <source>
        <strain evidence="3 4">ATCC 34112</strain>
    </source>
</reference>
<dbReference type="PANTHER" id="PTHR28069">
    <property type="entry name" value="GH20023P"/>
    <property type="match status" value="1"/>
</dbReference>
<keyword evidence="4" id="KW-1185">Reference proteome</keyword>